<evidence type="ECO:0000313" key="2">
    <source>
        <dbReference type="EMBL" id="MEN2769015.1"/>
    </source>
</evidence>
<feature type="transmembrane region" description="Helical" evidence="1">
    <location>
        <begin position="79"/>
        <end position="101"/>
    </location>
</feature>
<gene>
    <name evidence="2" type="ORF">ABC228_17720</name>
</gene>
<accession>A0ABU9XLU8</accession>
<feature type="transmembrane region" description="Helical" evidence="1">
    <location>
        <begin position="143"/>
        <end position="168"/>
    </location>
</feature>
<keyword evidence="1" id="KW-1133">Transmembrane helix</keyword>
<organism evidence="2 3">
    <name type="scientific">Ornithinibacillus xuwenensis</name>
    <dbReference type="NCBI Taxonomy" id="3144668"/>
    <lineage>
        <taxon>Bacteria</taxon>
        <taxon>Bacillati</taxon>
        <taxon>Bacillota</taxon>
        <taxon>Bacilli</taxon>
        <taxon>Bacillales</taxon>
        <taxon>Bacillaceae</taxon>
        <taxon>Ornithinibacillus</taxon>
    </lineage>
</organism>
<dbReference type="EMBL" id="JBDIML010000009">
    <property type="protein sequence ID" value="MEN2769015.1"/>
    <property type="molecule type" value="Genomic_DNA"/>
</dbReference>
<dbReference type="RefSeq" id="WP_345826514.1">
    <property type="nucleotide sequence ID" value="NZ_JBDIML010000009.1"/>
</dbReference>
<dbReference type="InterPro" id="IPR006938">
    <property type="entry name" value="DUF624"/>
</dbReference>
<dbReference type="Proteomes" id="UP001444625">
    <property type="component" value="Unassembled WGS sequence"/>
</dbReference>
<sequence length="206" mass="24084">MNTASSRLYHILDWITKFAYVNVLWIFFTLVGGILFGLFPSTTAMFAITRDWLRGKTDIPIFHSYWSYYKREFMNSNKLGIVIALMIVLIVVDFAYIQSIMNHDFPWIAVPLFASMLLFLLFMFYLFPAFVHYDISILPLLKNAFLIMLINPIHSFFILLCLVSIYFVMRFIPALFFIFGGSVYAFITMWLALHAFQKISRKKAAS</sequence>
<feature type="transmembrane region" description="Helical" evidence="1">
    <location>
        <begin position="23"/>
        <end position="48"/>
    </location>
</feature>
<keyword evidence="3" id="KW-1185">Reference proteome</keyword>
<comment type="caution">
    <text evidence="2">The sequence shown here is derived from an EMBL/GenBank/DDBJ whole genome shotgun (WGS) entry which is preliminary data.</text>
</comment>
<feature type="transmembrane region" description="Helical" evidence="1">
    <location>
        <begin position="174"/>
        <end position="193"/>
    </location>
</feature>
<reference evidence="2 3" key="1">
    <citation type="submission" date="2024-05" db="EMBL/GenBank/DDBJ databases">
        <authorList>
            <person name="Haq I."/>
            <person name="Ullah Z."/>
            <person name="Ahmad R."/>
            <person name="Li M."/>
            <person name="Tong Y."/>
        </authorList>
    </citation>
    <scope>NUCLEOTIDE SEQUENCE [LARGE SCALE GENOMIC DNA]</scope>
    <source>
        <strain evidence="2 3">16A2E</strain>
    </source>
</reference>
<feature type="transmembrane region" description="Helical" evidence="1">
    <location>
        <begin position="107"/>
        <end position="131"/>
    </location>
</feature>
<proteinExistence type="predicted"/>
<dbReference type="Pfam" id="PF04854">
    <property type="entry name" value="DUF624"/>
    <property type="match status" value="1"/>
</dbReference>
<keyword evidence="1" id="KW-0472">Membrane</keyword>
<keyword evidence="1" id="KW-0812">Transmembrane</keyword>
<protein>
    <submittedName>
        <fullName evidence="2">DUF624 domain-containing protein</fullName>
    </submittedName>
</protein>
<name>A0ABU9XLU8_9BACI</name>
<evidence type="ECO:0000256" key="1">
    <source>
        <dbReference type="SAM" id="Phobius"/>
    </source>
</evidence>
<evidence type="ECO:0000313" key="3">
    <source>
        <dbReference type="Proteomes" id="UP001444625"/>
    </source>
</evidence>